<evidence type="ECO:0000313" key="9">
    <source>
        <dbReference type="Proteomes" id="UP000004846"/>
    </source>
</evidence>
<evidence type="ECO:0008006" key="10">
    <source>
        <dbReference type="Google" id="ProtNLM"/>
    </source>
</evidence>
<feature type="signal peptide" evidence="7">
    <location>
        <begin position="1"/>
        <end position="27"/>
    </location>
</feature>
<dbReference type="Pfam" id="PF03170">
    <property type="entry name" value="BcsB"/>
    <property type="match status" value="1"/>
</dbReference>
<keyword evidence="7" id="KW-0732">Signal</keyword>
<dbReference type="Proteomes" id="UP000004846">
    <property type="component" value="Unassembled WGS sequence"/>
</dbReference>
<keyword evidence="2" id="KW-1003">Cell membrane</keyword>
<evidence type="ECO:0000256" key="1">
    <source>
        <dbReference type="ARBA" id="ARBA00004162"/>
    </source>
</evidence>
<sequence>MKQKTVTLIGLFFLAILIGVASPTVYAENKEQDNHTFTQPFQNKTISLTGTSVRSTMYFTKIDYWNVKKASFNMTYQITQLKNNQTSDLTVAVNGVKFYSWRPENTTGIQQKTIEIPLELIKETNTLTVEGQIINQAGNDMYNLIETPANWLTMYEGSNVNFQYDLQLPENTIHSFYNHFVGADTIANKHSVILTPENASEKELAAATHALAGATRLITTSEELLPMASLNKEQSAPYQLIIASYDKLPDQYKSQIDSKRVEDQAVLKFFNQPDKHVLVATSKDEDLLVRAGRYLANYELMTQTDKEETTVDENTDTFSSTLEFDGNYPLTSTGDKLEGAYHQEQTYFVNLPVDRNNANGSRVHLHFKYAENLDFDSSLVTVYANDKPIGSKKLTAARANGDELNLEFPKNLEIADSFVLKVAFDLNVKSPEVLRNGQTPWAFIENNSNAFIQTEELNDILFNNYPNIFIRSRSFADLAILLPEKMDDNYFKVLTNLFNLIGNYAESNVGEITYYKKAPKNAALENHNLIIFGTPKDNPMIRKLNDQLYFHYDKDFTRFVSNEKLSIEKDYGKQIGTAQLMFSPYNAKAAALILTGAKSQGVFLASTQVNTEKNTSMYKGDAIVVDPNYRRYDYRFKKRVSNVSNESLGKRIVNNHKLMIYLFVFLIGMTIIGLSAFFIVKKNLKGGE</sequence>
<evidence type="ECO:0000256" key="4">
    <source>
        <dbReference type="ARBA" id="ARBA00022989"/>
    </source>
</evidence>
<dbReference type="PANTHER" id="PTHR39083">
    <property type="entry name" value="CYCLIC DI-GMP-BINDING PROTEIN"/>
    <property type="match status" value="1"/>
</dbReference>
<organism evidence="8 9">
    <name type="scientific">Enterococcus faecalis TX4248</name>
    <dbReference type="NCBI Taxonomy" id="749495"/>
    <lineage>
        <taxon>Bacteria</taxon>
        <taxon>Bacillati</taxon>
        <taxon>Bacillota</taxon>
        <taxon>Bacilli</taxon>
        <taxon>Lactobacillales</taxon>
        <taxon>Enterococcaceae</taxon>
        <taxon>Enterococcus</taxon>
    </lineage>
</organism>
<dbReference type="RefSeq" id="WP_002364722.1">
    <property type="nucleotide sequence ID" value="NZ_GL454411.1"/>
</dbReference>
<dbReference type="Gene3D" id="2.60.120.260">
    <property type="entry name" value="Galactose-binding domain-like"/>
    <property type="match status" value="2"/>
</dbReference>
<evidence type="ECO:0000256" key="2">
    <source>
        <dbReference type="ARBA" id="ARBA00022475"/>
    </source>
</evidence>
<keyword evidence="4 6" id="KW-1133">Transmembrane helix</keyword>
<feature type="chain" id="PRO_5007181624" description="Cellulose synthase catalytic subunit" evidence="7">
    <location>
        <begin position="28"/>
        <end position="688"/>
    </location>
</feature>
<name>A0A125W989_ENTFL</name>
<proteinExistence type="predicted"/>
<evidence type="ECO:0000256" key="5">
    <source>
        <dbReference type="ARBA" id="ARBA00023136"/>
    </source>
</evidence>
<keyword evidence="3 6" id="KW-0812">Transmembrane</keyword>
<protein>
    <recommendedName>
        <fullName evidence="10">Cellulose synthase catalytic subunit</fullName>
    </recommendedName>
</protein>
<feature type="transmembrane region" description="Helical" evidence="6">
    <location>
        <begin position="658"/>
        <end position="680"/>
    </location>
</feature>
<accession>A0A125W989</accession>
<gene>
    <name evidence="8" type="ORF">HMPREF9498_00107</name>
</gene>
<comment type="subcellular location">
    <subcellularLocation>
        <location evidence="1">Cell membrane</location>
        <topology evidence="1">Single-pass membrane protein</topology>
    </subcellularLocation>
</comment>
<dbReference type="InterPro" id="IPR018513">
    <property type="entry name" value="Cell_synthase_bac"/>
</dbReference>
<dbReference type="AlphaFoldDB" id="A0A125W989"/>
<reference evidence="8 9" key="1">
    <citation type="submission" date="2010-07" db="EMBL/GenBank/DDBJ databases">
        <authorList>
            <person name="Sid Ahmed O."/>
        </authorList>
    </citation>
    <scope>NUCLEOTIDE SEQUENCE [LARGE SCALE GENOMIC DNA]</scope>
    <source>
        <strain evidence="8 9">TX4248</strain>
    </source>
</reference>
<dbReference type="PANTHER" id="PTHR39083:SF1">
    <property type="entry name" value="CYCLIC DI-GMP-BINDING PROTEIN"/>
    <property type="match status" value="1"/>
</dbReference>
<evidence type="ECO:0000313" key="8">
    <source>
        <dbReference type="EMBL" id="EFM84132.1"/>
    </source>
</evidence>
<dbReference type="GO" id="GO:0006011">
    <property type="term" value="P:UDP-alpha-D-glucose metabolic process"/>
    <property type="evidence" value="ECO:0007669"/>
    <property type="project" value="InterPro"/>
</dbReference>
<keyword evidence="5 6" id="KW-0472">Membrane</keyword>
<evidence type="ECO:0000256" key="7">
    <source>
        <dbReference type="SAM" id="SignalP"/>
    </source>
</evidence>
<dbReference type="HOGENOM" id="CLU_024731_0_0_9"/>
<dbReference type="EMBL" id="AEBR01000005">
    <property type="protein sequence ID" value="EFM84132.1"/>
    <property type="molecule type" value="Genomic_DNA"/>
</dbReference>
<comment type="caution">
    <text evidence="8">The sequence shown here is derived from an EMBL/GenBank/DDBJ whole genome shotgun (WGS) entry which is preliminary data.</text>
</comment>
<evidence type="ECO:0000256" key="6">
    <source>
        <dbReference type="SAM" id="Phobius"/>
    </source>
</evidence>
<evidence type="ECO:0000256" key="3">
    <source>
        <dbReference type="ARBA" id="ARBA00022692"/>
    </source>
</evidence>
<dbReference type="GO" id="GO:0005886">
    <property type="term" value="C:plasma membrane"/>
    <property type="evidence" value="ECO:0007669"/>
    <property type="project" value="UniProtKB-SubCell"/>
</dbReference>